<organism evidence="1">
    <name type="scientific">marine sediment metagenome</name>
    <dbReference type="NCBI Taxonomy" id="412755"/>
    <lineage>
        <taxon>unclassified sequences</taxon>
        <taxon>metagenomes</taxon>
        <taxon>ecological metagenomes</taxon>
    </lineage>
</organism>
<evidence type="ECO:0000313" key="1">
    <source>
        <dbReference type="EMBL" id="KKL16340.1"/>
    </source>
</evidence>
<feature type="non-terminal residue" evidence="1">
    <location>
        <position position="1"/>
    </location>
</feature>
<reference evidence="1" key="1">
    <citation type="journal article" date="2015" name="Nature">
        <title>Complex archaea that bridge the gap between prokaryotes and eukaryotes.</title>
        <authorList>
            <person name="Spang A."/>
            <person name="Saw J.H."/>
            <person name="Jorgensen S.L."/>
            <person name="Zaremba-Niedzwiedzka K."/>
            <person name="Martijn J."/>
            <person name="Lind A.E."/>
            <person name="van Eijk R."/>
            <person name="Schleper C."/>
            <person name="Guy L."/>
            <person name="Ettema T.J."/>
        </authorList>
    </citation>
    <scope>NUCLEOTIDE SEQUENCE</scope>
</reference>
<dbReference type="EMBL" id="LAZR01039704">
    <property type="protein sequence ID" value="KKL16340.1"/>
    <property type="molecule type" value="Genomic_DNA"/>
</dbReference>
<protein>
    <submittedName>
        <fullName evidence="1">Uncharacterized protein</fullName>
    </submittedName>
</protein>
<proteinExistence type="predicted"/>
<sequence>RRTRVERQHSDWFEPSYVADEKLVAADVGYLIIDVSDGS</sequence>
<accession>A0A0F9B3Y9</accession>
<name>A0A0F9B3Y9_9ZZZZ</name>
<comment type="caution">
    <text evidence="1">The sequence shown here is derived from an EMBL/GenBank/DDBJ whole genome shotgun (WGS) entry which is preliminary data.</text>
</comment>
<gene>
    <name evidence="1" type="ORF">LCGC14_2496600</name>
</gene>
<dbReference type="AlphaFoldDB" id="A0A0F9B3Y9"/>